<dbReference type="RefSeq" id="WP_369313501.1">
    <property type="nucleotide sequence ID" value="NZ_JBEHZE010000001.1"/>
</dbReference>
<organism evidence="1 2">
    <name type="scientific">Hyphococcus lacteus</name>
    <dbReference type="NCBI Taxonomy" id="3143536"/>
    <lineage>
        <taxon>Bacteria</taxon>
        <taxon>Pseudomonadati</taxon>
        <taxon>Pseudomonadota</taxon>
        <taxon>Alphaproteobacteria</taxon>
        <taxon>Parvularculales</taxon>
        <taxon>Parvularculaceae</taxon>
        <taxon>Hyphococcus</taxon>
    </lineage>
</organism>
<evidence type="ECO:0000313" key="1">
    <source>
        <dbReference type="EMBL" id="MEX6633530.1"/>
    </source>
</evidence>
<reference evidence="1 2" key="1">
    <citation type="submission" date="2024-05" db="EMBL/GenBank/DDBJ databases">
        <title>Three bacterial strains, DH-69, EH-24, and ECK-19 isolated from coastal sediments.</title>
        <authorList>
            <person name="Ye Y.-Q."/>
            <person name="Du Z.-J."/>
        </authorList>
    </citation>
    <scope>NUCLEOTIDE SEQUENCE [LARGE SCALE GENOMIC DNA]</scope>
    <source>
        <strain evidence="1 2">ECK-19</strain>
    </source>
</reference>
<name>A0ABV3Z406_9PROT</name>
<keyword evidence="2" id="KW-1185">Reference proteome</keyword>
<sequence length="126" mass="13921">MIRITTIFLCVLLAAAAFGRYRAEVSVRELRQDIKKIEISQVEEVRAIQMLRAEIAYLENPERLAKVANTKTDLRPSTGEQMMNAREFAAAFGGEDYASDEIDSSPSGDVIMHALAMAQVTGAQLD</sequence>
<dbReference type="EMBL" id="JBEHZE010000001">
    <property type="protein sequence ID" value="MEX6633530.1"/>
    <property type="molecule type" value="Genomic_DNA"/>
</dbReference>
<evidence type="ECO:0008006" key="3">
    <source>
        <dbReference type="Google" id="ProtNLM"/>
    </source>
</evidence>
<accession>A0ABV3Z406</accession>
<gene>
    <name evidence="1" type="ORF">ABFZ84_08205</name>
</gene>
<evidence type="ECO:0000313" key="2">
    <source>
        <dbReference type="Proteomes" id="UP001560685"/>
    </source>
</evidence>
<comment type="caution">
    <text evidence="1">The sequence shown here is derived from an EMBL/GenBank/DDBJ whole genome shotgun (WGS) entry which is preliminary data.</text>
</comment>
<dbReference type="Proteomes" id="UP001560685">
    <property type="component" value="Unassembled WGS sequence"/>
</dbReference>
<protein>
    <recommendedName>
        <fullName evidence="3">Cell division protein FtsL</fullName>
    </recommendedName>
</protein>
<proteinExistence type="predicted"/>